<proteinExistence type="predicted"/>
<organism evidence="1 2">
    <name type="scientific">Apiospora saccharicola</name>
    <dbReference type="NCBI Taxonomy" id="335842"/>
    <lineage>
        <taxon>Eukaryota</taxon>
        <taxon>Fungi</taxon>
        <taxon>Dikarya</taxon>
        <taxon>Ascomycota</taxon>
        <taxon>Pezizomycotina</taxon>
        <taxon>Sordariomycetes</taxon>
        <taxon>Xylariomycetidae</taxon>
        <taxon>Amphisphaeriales</taxon>
        <taxon>Apiosporaceae</taxon>
        <taxon>Apiospora</taxon>
    </lineage>
</organism>
<reference evidence="1 2" key="1">
    <citation type="submission" date="2023-01" db="EMBL/GenBank/DDBJ databases">
        <title>Analysis of 21 Apiospora genomes using comparative genomics revels a genus with tremendous synthesis potential of carbohydrate active enzymes and secondary metabolites.</title>
        <authorList>
            <person name="Sorensen T."/>
        </authorList>
    </citation>
    <scope>NUCLEOTIDE SEQUENCE [LARGE SCALE GENOMIC DNA]</scope>
    <source>
        <strain evidence="1 2">CBS 83171</strain>
    </source>
</reference>
<dbReference type="EMBL" id="JAQQWM010000008">
    <property type="protein sequence ID" value="KAK8053628.1"/>
    <property type="molecule type" value="Genomic_DNA"/>
</dbReference>
<keyword evidence="2" id="KW-1185">Reference proteome</keyword>
<evidence type="ECO:0000313" key="2">
    <source>
        <dbReference type="Proteomes" id="UP001446871"/>
    </source>
</evidence>
<comment type="caution">
    <text evidence="1">The sequence shown here is derived from an EMBL/GenBank/DDBJ whole genome shotgun (WGS) entry which is preliminary data.</text>
</comment>
<dbReference type="Proteomes" id="UP001446871">
    <property type="component" value="Unassembled WGS sequence"/>
</dbReference>
<gene>
    <name evidence="1" type="ORF">PG996_012929</name>
</gene>
<accession>A0ABR1U6U0</accession>
<name>A0ABR1U6U0_9PEZI</name>
<sequence length="241" mass="27636">MENVKDEKLARFERRQEIENYFDNAIEAGWVKSLLVPRMRNPANIAIEKSVVDDTIEYVLDIYVAKNSRIGDEPLQRAVDAVKGLFLGPYGLVALKEGIETACDDTNYPHPYKEQTQPALLSQETPGYDQTLAQFENFNRFFMLLVKDCRKDGITLPVPMLPAFKAMDAVLKKEGLPSYEKLKVALGWANSPDLVDAMKHEKDGKDKCRDIKQSMDKTMNYWRRRLKLLEMATTALRVEKD</sequence>
<protein>
    <submittedName>
        <fullName evidence="1">Uncharacterized protein</fullName>
    </submittedName>
</protein>
<evidence type="ECO:0000313" key="1">
    <source>
        <dbReference type="EMBL" id="KAK8053628.1"/>
    </source>
</evidence>